<dbReference type="Proteomes" id="UP000186594">
    <property type="component" value="Unassembled WGS sequence"/>
</dbReference>
<comment type="subcellular location">
    <subcellularLocation>
        <location evidence="1">Mitochondrion inner membrane</location>
    </subcellularLocation>
</comment>
<keyword evidence="1" id="KW-0496">Mitochondrion</keyword>
<organism evidence="2 3">
    <name type="scientific">Neolecta irregularis (strain DAH-3)</name>
    <dbReference type="NCBI Taxonomy" id="1198029"/>
    <lineage>
        <taxon>Eukaryota</taxon>
        <taxon>Fungi</taxon>
        <taxon>Dikarya</taxon>
        <taxon>Ascomycota</taxon>
        <taxon>Taphrinomycotina</taxon>
        <taxon>Neolectales</taxon>
        <taxon>Neolectaceae</taxon>
        <taxon>Neolecta</taxon>
    </lineage>
</organism>
<dbReference type="GO" id="GO:0044284">
    <property type="term" value="C:mitochondrial crista junction"/>
    <property type="evidence" value="ECO:0007669"/>
    <property type="project" value="TreeGrafter"/>
</dbReference>
<comment type="function">
    <text evidence="1">Component of the MICOS complex, a large protein complex of the mitochondrial inner membrane that plays crucial roles in the maintenance of crista junctions, inner membrane architecture, and formation of contact sites to the outer membrane.</text>
</comment>
<dbReference type="Pfam" id="PF09769">
    <property type="entry name" value="ApoO"/>
    <property type="match status" value="1"/>
</dbReference>
<keyword evidence="1" id="KW-0812">Transmembrane</keyword>
<dbReference type="OMA" id="KWIGVEH"/>
<accession>A0A1U7LRV0</accession>
<name>A0A1U7LRV0_NEOID</name>
<reference evidence="2 3" key="1">
    <citation type="submission" date="2016-04" db="EMBL/GenBank/DDBJ databases">
        <title>Evolutionary innovation and constraint leading to complex multicellularity in the Ascomycota.</title>
        <authorList>
            <person name="Cisse O."/>
            <person name="Nguyen A."/>
            <person name="Hewitt D.A."/>
            <person name="Jedd G."/>
            <person name="Stajich J.E."/>
        </authorList>
    </citation>
    <scope>NUCLEOTIDE SEQUENCE [LARGE SCALE GENOMIC DNA]</scope>
    <source>
        <strain evidence="2 3">DAH-3</strain>
    </source>
</reference>
<keyword evidence="3" id="KW-1185">Reference proteome</keyword>
<keyword evidence="1" id="KW-0472">Membrane</keyword>
<dbReference type="InterPro" id="IPR019166">
    <property type="entry name" value="MIC26/MIC27"/>
</dbReference>
<dbReference type="InterPro" id="IPR033181">
    <property type="entry name" value="Mic26_fungi"/>
</dbReference>
<feature type="transmembrane region" description="Helical" evidence="1">
    <location>
        <begin position="142"/>
        <end position="161"/>
    </location>
</feature>
<dbReference type="GO" id="GO:0061617">
    <property type="term" value="C:MICOS complex"/>
    <property type="evidence" value="ECO:0007669"/>
    <property type="project" value="UniProtKB-UniRule"/>
</dbReference>
<proteinExistence type="predicted"/>
<comment type="subunit">
    <text evidence="1">Component of the mitochondrial contact site and cristae organizing system (MICOS) complex.</text>
</comment>
<comment type="caution">
    <text evidence="2">The sequence shown here is derived from an EMBL/GenBank/DDBJ whole genome shotgun (WGS) entry which is preliminary data.</text>
</comment>
<gene>
    <name evidence="2" type="ORF">NEOLI_001224</name>
</gene>
<keyword evidence="1" id="KW-1133">Transmembrane helix</keyword>
<sequence length="236" mass="26904">MVTSLRWIIKRMLPFTGVFPRTALIAVSQKDENPSPNLTHIFTKSSKLSIYDPPEPTLVLEELPPMLLQTHFRIGREWVNKKYRHTRCGIDNLVDRWISLEGKIEKTANEVKPMNGEKVMPGGMYVVISGMAGSILSRNRLFPVRLAMPILTSIGAAIYFLPQTSRNIGALLLKIERKIPKLEKVHNQIHNQLLEAVEYAERTKEQGQRTIEESVYRSRKFVEASTGLPVAQDRTE</sequence>
<dbReference type="PANTHER" id="PTHR28268:SF1">
    <property type="entry name" value="MICOS SUBUNIT MIC26"/>
    <property type="match status" value="1"/>
</dbReference>
<keyword evidence="1" id="KW-0999">Mitochondrion inner membrane</keyword>
<protein>
    <recommendedName>
        <fullName evidence="1">MICOS complex subunit</fullName>
    </recommendedName>
</protein>
<evidence type="ECO:0000313" key="3">
    <source>
        <dbReference type="Proteomes" id="UP000186594"/>
    </source>
</evidence>
<evidence type="ECO:0000256" key="1">
    <source>
        <dbReference type="RuleBase" id="RU363021"/>
    </source>
</evidence>
<dbReference type="OrthoDB" id="2399148at2759"/>
<evidence type="ECO:0000313" key="2">
    <source>
        <dbReference type="EMBL" id="OLL25400.1"/>
    </source>
</evidence>
<dbReference type="PANTHER" id="PTHR28268">
    <property type="entry name" value="MICOS SUBUNIT MIC26"/>
    <property type="match status" value="1"/>
</dbReference>
<dbReference type="AlphaFoldDB" id="A0A1U7LRV0"/>
<dbReference type="EMBL" id="LXFE01000417">
    <property type="protein sequence ID" value="OLL25400.1"/>
    <property type="molecule type" value="Genomic_DNA"/>
</dbReference>
<dbReference type="GO" id="GO:0042407">
    <property type="term" value="P:cristae formation"/>
    <property type="evidence" value="ECO:0007669"/>
    <property type="project" value="InterPro"/>
</dbReference>